<keyword evidence="7 8" id="KW-0472">Membrane</keyword>
<protein>
    <submittedName>
        <fullName evidence="9">AzlC family ABC transporter permease</fullName>
    </submittedName>
</protein>
<evidence type="ECO:0000256" key="8">
    <source>
        <dbReference type="SAM" id="Phobius"/>
    </source>
</evidence>
<reference evidence="9" key="1">
    <citation type="submission" date="2022-10" db="EMBL/GenBank/DDBJ databases">
        <authorList>
            <person name="Boutroux M."/>
        </authorList>
    </citation>
    <scope>NUCLEOTIDE SEQUENCE</scope>
    <source>
        <strain evidence="9">51.81</strain>
    </source>
</reference>
<dbReference type="GO" id="GO:0005886">
    <property type="term" value="C:plasma membrane"/>
    <property type="evidence" value="ECO:0007669"/>
    <property type="project" value="UniProtKB-SubCell"/>
</dbReference>
<keyword evidence="5 8" id="KW-0812">Transmembrane</keyword>
<feature type="transmembrane region" description="Helical" evidence="8">
    <location>
        <begin position="134"/>
        <end position="159"/>
    </location>
</feature>
<dbReference type="Proteomes" id="UP001149607">
    <property type="component" value="Chromosome"/>
</dbReference>
<comment type="subcellular location">
    <subcellularLocation>
        <location evidence="1">Cell membrane</location>
        <topology evidence="1">Multi-pass membrane protein</topology>
    </subcellularLocation>
</comment>
<name>A0A9X4E7B7_9NEIS</name>
<evidence type="ECO:0000256" key="3">
    <source>
        <dbReference type="ARBA" id="ARBA00022448"/>
    </source>
</evidence>
<dbReference type="GO" id="GO:1903785">
    <property type="term" value="P:L-valine transmembrane transport"/>
    <property type="evidence" value="ECO:0007669"/>
    <property type="project" value="TreeGrafter"/>
</dbReference>
<reference evidence="10" key="2">
    <citation type="submission" date="2024-02" db="EMBL/GenBank/DDBJ databases">
        <title>Neisseria leonii sp. nov.</title>
        <authorList>
            <person name="Boutroux M."/>
            <person name="Favre-Rochex S."/>
            <person name="Gorgette O."/>
            <person name="Touak G."/>
            <person name="Muhle E."/>
            <person name="Chesneau O."/>
            <person name="Clermont D."/>
            <person name="Rahi P."/>
        </authorList>
    </citation>
    <scope>NUCLEOTIDE SEQUENCE</scope>
    <source>
        <strain evidence="10">51.81</strain>
    </source>
</reference>
<dbReference type="AlphaFoldDB" id="A0A9X4E7B7"/>
<feature type="transmembrane region" description="Helical" evidence="8">
    <location>
        <begin position="189"/>
        <end position="206"/>
    </location>
</feature>
<evidence type="ECO:0000313" key="11">
    <source>
        <dbReference type="Proteomes" id="UP001149607"/>
    </source>
</evidence>
<evidence type="ECO:0000256" key="5">
    <source>
        <dbReference type="ARBA" id="ARBA00022692"/>
    </source>
</evidence>
<keyword evidence="6 8" id="KW-1133">Transmembrane helix</keyword>
<comment type="similarity">
    <text evidence="2">Belongs to the AzlC family.</text>
</comment>
<dbReference type="PANTHER" id="PTHR34979">
    <property type="entry name" value="INNER MEMBRANE PROTEIN YGAZ"/>
    <property type="match status" value="1"/>
</dbReference>
<dbReference type="EMBL" id="JAPQFL010000006">
    <property type="protein sequence ID" value="MDD9328427.1"/>
    <property type="molecule type" value="Genomic_DNA"/>
</dbReference>
<proteinExistence type="inferred from homology"/>
<dbReference type="PANTHER" id="PTHR34979:SF1">
    <property type="entry name" value="INNER MEMBRANE PROTEIN YGAZ"/>
    <property type="match status" value="1"/>
</dbReference>
<sequence>MQNAAAMRPEFWRGMKEAVPVILGLVPFALVLGASGVKSGMAVWQVPLMTGTNFAGGSEFAAVSLWGNPVNIGLVVLMSVLVNSRHLVMSLAFSPLLAGVPRKQALAALYFMCDEAWAMGIAEARRHHRTQLNLPYYFGVSCHLYLAWVVFTAAGALLGPLLGNLDAYGFDMAFTAVFLVLLRGMWRGILPAIPWLVSLAVAGGMYHAFDGAWYVAGGAVSGMLAAFWRREKV</sequence>
<gene>
    <name evidence="9" type="ORF">ORY91_001854</name>
    <name evidence="10" type="ORF">V9W64_03560</name>
</gene>
<evidence type="ECO:0000256" key="7">
    <source>
        <dbReference type="ARBA" id="ARBA00023136"/>
    </source>
</evidence>
<keyword evidence="11" id="KW-1185">Reference proteome</keyword>
<dbReference type="Pfam" id="PF03591">
    <property type="entry name" value="AzlC"/>
    <property type="match status" value="1"/>
</dbReference>
<evidence type="ECO:0000256" key="2">
    <source>
        <dbReference type="ARBA" id="ARBA00010735"/>
    </source>
</evidence>
<evidence type="ECO:0000256" key="4">
    <source>
        <dbReference type="ARBA" id="ARBA00022475"/>
    </source>
</evidence>
<accession>A0A9X4E7B7</accession>
<evidence type="ECO:0000313" key="10">
    <source>
        <dbReference type="EMBL" id="WWY03821.1"/>
    </source>
</evidence>
<evidence type="ECO:0000313" key="9">
    <source>
        <dbReference type="EMBL" id="MDD9328427.1"/>
    </source>
</evidence>
<keyword evidence="3" id="KW-0813">Transport</keyword>
<dbReference type="EMBL" id="CP146598">
    <property type="protein sequence ID" value="WWY03821.1"/>
    <property type="molecule type" value="Genomic_DNA"/>
</dbReference>
<feature type="transmembrane region" description="Helical" evidence="8">
    <location>
        <begin position="212"/>
        <end position="228"/>
    </location>
</feature>
<dbReference type="InterPro" id="IPR011606">
    <property type="entry name" value="Brnchd-chn_aa_trnsp_permease"/>
</dbReference>
<evidence type="ECO:0000256" key="1">
    <source>
        <dbReference type="ARBA" id="ARBA00004651"/>
    </source>
</evidence>
<evidence type="ECO:0000256" key="6">
    <source>
        <dbReference type="ARBA" id="ARBA00022989"/>
    </source>
</evidence>
<dbReference type="RefSeq" id="WP_274585510.1">
    <property type="nucleotide sequence ID" value="NZ_CP146598.1"/>
</dbReference>
<feature type="transmembrane region" description="Helical" evidence="8">
    <location>
        <begin position="165"/>
        <end position="182"/>
    </location>
</feature>
<feature type="transmembrane region" description="Helical" evidence="8">
    <location>
        <begin position="60"/>
        <end position="82"/>
    </location>
</feature>
<organism evidence="9">
    <name type="scientific">Neisseria leonii</name>
    <dbReference type="NCBI Taxonomy" id="2995413"/>
    <lineage>
        <taxon>Bacteria</taxon>
        <taxon>Pseudomonadati</taxon>
        <taxon>Pseudomonadota</taxon>
        <taxon>Betaproteobacteria</taxon>
        <taxon>Neisseriales</taxon>
        <taxon>Neisseriaceae</taxon>
        <taxon>Neisseria</taxon>
    </lineage>
</organism>
<keyword evidence="4" id="KW-1003">Cell membrane</keyword>